<evidence type="ECO:0000259" key="7">
    <source>
        <dbReference type="PROSITE" id="PS50850"/>
    </source>
</evidence>
<dbReference type="InterPro" id="IPR020846">
    <property type="entry name" value="MFS_dom"/>
</dbReference>
<feature type="transmembrane region" description="Helical" evidence="6">
    <location>
        <begin position="158"/>
        <end position="178"/>
    </location>
</feature>
<dbReference type="GO" id="GO:0022857">
    <property type="term" value="F:transmembrane transporter activity"/>
    <property type="evidence" value="ECO:0007669"/>
    <property type="project" value="InterPro"/>
</dbReference>
<gene>
    <name evidence="8" type="ORF">ABOD76_13145</name>
</gene>
<accession>A0AAU7U7F8</accession>
<feature type="transmembrane region" description="Helical" evidence="6">
    <location>
        <begin position="7"/>
        <end position="31"/>
    </location>
</feature>
<feature type="domain" description="Major facilitator superfamily (MFS) profile" evidence="7">
    <location>
        <begin position="4"/>
        <end position="373"/>
    </location>
</feature>
<dbReference type="AlphaFoldDB" id="A0AAU7U7F8"/>
<dbReference type="Gene3D" id="1.20.1250.20">
    <property type="entry name" value="MFS general substrate transporter like domains"/>
    <property type="match status" value="1"/>
</dbReference>
<feature type="transmembrane region" description="Helical" evidence="6">
    <location>
        <begin position="350"/>
        <end position="372"/>
    </location>
</feature>
<organism evidence="8">
    <name type="scientific">Deinococcus sonorensis KR-87</name>
    <dbReference type="NCBI Taxonomy" id="694439"/>
    <lineage>
        <taxon>Bacteria</taxon>
        <taxon>Thermotogati</taxon>
        <taxon>Deinococcota</taxon>
        <taxon>Deinococci</taxon>
        <taxon>Deinococcales</taxon>
        <taxon>Deinococcaceae</taxon>
        <taxon>Deinococcus</taxon>
    </lineage>
</organism>
<protein>
    <submittedName>
        <fullName evidence="8">MFS transporter</fullName>
    </submittedName>
</protein>
<evidence type="ECO:0000256" key="3">
    <source>
        <dbReference type="ARBA" id="ARBA00022692"/>
    </source>
</evidence>
<dbReference type="InterPro" id="IPR050189">
    <property type="entry name" value="MFS_Efflux_Transporters"/>
</dbReference>
<dbReference type="InterPro" id="IPR011701">
    <property type="entry name" value="MFS"/>
</dbReference>
<evidence type="ECO:0000313" key="8">
    <source>
        <dbReference type="EMBL" id="XBV84386.1"/>
    </source>
</evidence>
<keyword evidence="2" id="KW-1003">Cell membrane</keyword>
<evidence type="ECO:0000256" key="5">
    <source>
        <dbReference type="ARBA" id="ARBA00023136"/>
    </source>
</evidence>
<evidence type="ECO:0000256" key="1">
    <source>
        <dbReference type="ARBA" id="ARBA00004651"/>
    </source>
</evidence>
<dbReference type="CDD" id="cd17324">
    <property type="entry name" value="MFS_NepI_like"/>
    <property type="match status" value="1"/>
</dbReference>
<feature type="transmembrane region" description="Helical" evidence="6">
    <location>
        <begin position="128"/>
        <end position="152"/>
    </location>
</feature>
<dbReference type="RefSeq" id="WP_350242423.1">
    <property type="nucleotide sequence ID" value="NZ_CP158299.1"/>
</dbReference>
<evidence type="ECO:0000256" key="4">
    <source>
        <dbReference type="ARBA" id="ARBA00022989"/>
    </source>
</evidence>
<feature type="transmembrane region" description="Helical" evidence="6">
    <location>
        <begin position="95"/>
        <end position="121"/>
    </location>
</feature>
<dbReference type="PANTHER" id="PTHR43124:SF10">
    <property type="entry name" value="PURINE EFFLUX PUMP PBUE"/>
    <property type="match status" value="1"/>
</dbReference>
<sequence length="385" mass="39287">MPRSLWILALGNFAIGTSALVVAGLLGVLAGDLHVPLGSAGAVVSAYSLTYALSAVLLGSLTSRLPRKPLLLVALLLFTLGNLGAALAPTFPLLLAARVLSAVGASLFTPVASGVAAALVPPELRGRALALVFVGVPVATVLGVPLGTWIGGTFGWRAAFWLVVGLSVVALAGVALLVRRVEVPRPTAHWLQLLQRPALRRALLVMLLLYMGQFALYPYLAPTLRTVTGLGTLGVTLLLLGFGAAGLLGNLLGGRLNDLWSGPRTLLLGLLLTAAVLLLFPVLAPSAWAVAVLCAVWGVASLAINPPQQSRVVELGPDAPGVALALNASALYLGQALGAPLGGLVAGTHLLWLGPMGGGLVLLAALLASPAFRARVPRALKPDPV</sequence>
<feature type="transmembrane region" description="Helical" evidence="6">
    <location>
        <begin position="37"/>
        <end position="58"/>
    </location>
</feature>
<dbReference type="EMBL" id="CP158299">
    <property type="protein sequence ID" value="XBV84386.1"/>
    <property type="molecule type" value="Genomic_DNA"/>
</dbReference>
<feature type="transmembrane region" description="Helical" evidence="6">
    <location>
        <begin position="199"/>
        <end position="220"/>
    </location>
</feature>
<keyword evidence="3 6" id="KW-0812">Transmembrane</keyword>
<dbReference type="GO" id="GO:0005886">
    <property type="term" value="C:plasma membrane"/>
    <property type="evidence" value="ECO:0007669"/>
    <property type="project" value="UniProtKB-SubCell"/>
</dbReference>
<dbReference type="SUPFAM" id="SSF103473">
    <property type="entry name" value="MFS general substrate transporter"/>
    <property type="match status" value="1"/>
</dbReference>
<keyword evidence="5 6" id="KW-0472">Membrane</keyword>
<feature type="transmembrane region" description="Helical" evidence="6">
    <location>
        <begin position="232"/>
        <end position="253"/>
    </location>
</feature>
<dbReference type="PROSITE" id="PS50850">
    <property type="entry name" value="MFS"/>
    <property type="match status" value="1"/>
</dbReference>
<name>A0AAU7U7F8_9DEIO</name>
<dbReference type="KEGG" id="dsc:ABOD76_13145"/>
<proteinExistence type="predicted"/>
<comment type="subcellular location">
    <subcellularLocation>
        <location evidence="1">Cell membrane</location>
        <topology evidence="1">Multi-pass membrane protein</topology>
    </subcellularLocation>
</comment>
<evidence type="ECO:0000256" key="2">
    <source>
        <dbReference type="ARBA" id="ARBA00022475"/>
    </source>
</evidence>
<feature type="transmembrane region" description="Helical" evidence="6">
    <location>
        <begin position="265"/>
        <end position="282"/>
    </location>
</feature>
<evidence type="ECO:0000256" key="6">
    <source>
        <dbReference type="SAM" id="Phobius"/>
    </source>
</evidence>
<dbReference type="InterPro" id="IPR036259">
    <property type="entry name" value="MFS_trans_sf"/>
</dbReference>
<dbReference type="Pfam" id="PF07690">
    <property type="entry name" value="MFS_1"/>
    <property type="match status" value="1"/>
</dbReference>
<reference evidence="8" key="1">
    <citation type="submission" date="2024-06" db="EMBL/GenBank/DDBJ databases">
        <title>Draft Genome Sequence of Deinococcus sonorensis Type Strain KR-87, a Biofilm Producing Representative of the Genus Deinococcus.</title>
        <authorList>
            <person name="Boren L.S."/>
            <person name="Grosso R.A."/>
            <person name="Hugenberg-Cox A.N."/>
            <person name="Hill J.T.E."/>
            <person name="Albert C.M."/>
            <person name="Tuohy J.M."/>
        </authorList>
    </citation>
    <scope>NUCLEOTIDE SEQUENCE</scope>
    <source>
        <strain evidence="8">KR-87</strain>
    </source>
</reference>
<dbReference type="PANTHER" id="PTHR43124">
    <property type="entry name" value="PURINE EFFLUX PUMP PBUE"/>
    <property type="match status" value="1"/>
</dbReference>
<keyword evidence="4 6" id="KW-1133">Transmembrane helix</keyword>
<feature type="transmembrane region" description="Helical" evidence="6">
    <location>
        <begin position="70"/>
        <end position="89"/>
    </location>
</feature>